<dbReference type="SUPFAM" id="SSF51735">
    <property type="entry name" value="NAD(P)-binding Rossmann-fold domains"/>
    <property type="match status" value="1"/>
</dbReference>
<dbReference type="Pfam" id="PF13602">
    <property type="entry name" value="ADH_zinc_N_2"/>
    <property type="match status" value="1"/>
</dbReference>
<dbReference type="EMBL" id="FQXC01000002">
    <property type="protein sequence ID" value="SHH30345.1"/>
    <property type="molecule type" value="Genomic_DNA"/>
</dbReference>
<evidence type="ECO:0000313" key="2">
    <source>
        <dbReference type="EMBL" id="SHH30345.1"/>
    </source>
</evidence>
<dbReference type="InterPro" id="IPR036291">
    <property type="entry name" value="NAD(P)-bd_dom_sf"/>
</dbReference>
<dbReference type="InterPro" id="IPR013154">
    <property type="entry name" value="ADH-like_N"/>
</dbReference>
<gene>
    <name evidence="2" type="ORF">SAMN05443551_1908</name>
</gene>
<feature type="domain" description="Enoyl reductase (ER)" evidence="1">
    <location>
        <begin position="12"/>
        <end position="333"/>
    </location>
</feature>
<dbReference type="Pfam" id="PF08240">
    <property type="entry name" value="ADH_N"/>
    <property type="match status" value="1"/>
</dbReference>
<dbReference type="SUPFAM" id="SSF50129">
    <property type="entry name" value="GroES-like"/>
    <property type="match status" value="1"/>
</dbReference>
<dbReference type="InterPro" id="IPR051397">
    <property type="entry name" value="Zn-ADH-like_protein"/>
</dbReference>
<dbReference type="STRING" id="996342.SAMN05443551_1908"/>
<dbReference type="GO" id="GO:0016491">
    <property type="term" value="F:oxidoreductase activity"/>
    <property type="evidence" value="ECO:0007669"/>
    <property type="project" value="InterPro"/>
</dbReference>
<dbReference type="PANTHER" id="PTHR43677:SF4">
    <property type="entry name" value="QUINONE OXIDOREDUCTASE-LIKE PROTEIN 2"/>
    <property type="match status" value="1"/>
</dbReference>
<sequence length="338" mass="36126">MTFSQVVLHGFGGPEELSIRTLDALPEPGDGEVRVRVLVTSAAFTDVMIRKGMYPDVKEKPPFVPGYDLVGVVDKLGAGVSGFQTGDRVADLTTIGAYSEYICLPSDRLTRVPEHVSDEDALAMVLSAVTPYQMLHRVARVSAGQSILIHGAGGAVGTAMLQLARDAGIRAFGTDIAEKHDLIVSFGGIPIDADAADLDDRLKAAVGEGVDAAFDALGGDSFPRSLHALKPGGMLVAFGFTNEVLGHGGSIPLDFVKLKLWDWLPNGHGTAFYSIGSMRRRHPDWFKDDLAKLFAMLAEGRLTPAVAEVLPLSEVRRAHERLEAGEVPGKLVLRVSHP</sequence>
<dbReference type="AlphaFoldDB" id="A0A1M5RVL8"/>
<dbReference type="RefSeq" id="WP_072777233.1">
    <property type="nucleotide sequence ID" value="NZ_FQXC01000002.1"/>
</dbReference>
<evidence type="ECO:0000259" key="1">
    <source>
        <dbReference type="SMART" id="SM00829"/>
    </source>
</evidence>
<evidence type="ECO:0000313" key="3">
    <source>
        <dbReference type="Proteomes" id="UP000184221"/>
    </source>
</evidence>
<name>A0A1M5RVL8_9RHOB</name>
<dbReference type="Gene3D" id="3.40.50.720">
    <property type="entry name" value="NAD(P)-binding Rossmann-like Domain"/>
    <property type="match status" value="1"/>
</dbReference>
<dbReference type="InterPro" id="IPR020843">
    <property type="entry name" value="ER"/>
</dbReference>
<dbReference type="InterPro" id="IPR011032">
    <property type="entry name" value="GroES-like_sf"/>
</dbReference>
<proteinExistence type="predicted"/>
<accession>A0A1M5RVL8</accession>
<organism evidence="2 3">
    <name type="scientific">Marivita hallyeonensis</name>
    <dbReference type="NCBI Taxonomy" id="996342"/>
    <lineage>
        <taxon>Bacteria</taxon>
        <taxon>Pseudomonadati</taxon>
        <taxon>Pseudomonadota</taxon>
        <taxon>Alphaproteobacteria</taxon>
        <taxon>Rhodobacterales</taxon>
        <taxon>Roseobacteraceae</taxon>
        <taxon>Marivita</taxon>
    </lineage>
</organism>
<dbReference type="SMART" id="SM00829">
    <property type="entry name" value="PKS_ER"/>
    <property type="match status" value="1"/>
</dbReference>
<dbReference type="Gene3D" id="3.90.180.10">
    <property type="entry name" value="Medium-chain alcohol dehydrogenases, catalytic domain"/>
    <property type="match status" value="1"/>
</dbReference>
<dbReference type="Proteomes" id="UP000184221">
    <property type="component" value="Unassembled WGS sequence"/>
</dbReference>
<dbReference type="OrthoDB" id="5295340at2"/>
<keyword evidence="3" id="KW-1185">Reference proteome</keyword>
<reference evidence="2 3" key="1">
    <citation type="submission" date="2016-11" db="EMBL/GenBank/DDBJ databases">
        <authorList>
            <person name="Jaros S."/>
            <person name="Januszkiewicz K."/>
            <person name="Wedrychowicz H."/>
        </authorList>
    </citation>
    <scope>NUCLEOTIDE SEQUENCE [LARGE SCALE GENOMIC DNA]</scope>
    <source>
        <strain evidence="2 3">DSM 29431</strain>
    </source>
</reference>
<dbReference type="PANTHER" id="PTHR43677">
    <property type="entry name" value="SHORT-CHAIN DEHYDROGENASE/REDUCTASE"/>
    <property type="match status" value="1"/>
</dbReference>
<protein>
    <submittedName>
        <fullName evidence="2">NADPH:quinone reductase</fullName>
    </submittedName>
</protein>
<dbReference type="CDD" id="cd08273">
    <property type="entry name" value="MDR8"/>
    <property type="match status" value="1"/>
</dbReference>